<feature type="domain" description="THIF-type NAD/FAD binding fold" evidence="13">
    <location>
        <begin position="17"/>
        <end position="248"/>
    </location>
</feature>
<keyword evidence="2" id="KW-0808">Transferase</keyword>
<dbReference type="InterPro" id="IPR000594">
    <property type="entry name" value="ThiF_NAD_FAD-bd"/>
</dbReference>
<dbReference type="GO" id="GO:0008146">
    <property type="term" value="F:sulfotransferase activity"/>
    <property type="evidence" value="ECO:0007669"/>
    <property type="project" value="TreeGrafter"/>
</dbReference>
<keyword evidence="3" id="KW-0547">Nucleotide-binding</keyword>
<organism evidence="14 15">
    <name type="scientific">Bartonella tamiae Th239</name>
    <dbReference type="NCBI Taxonomy" id="1094558"/>
    <lineage>
        <taxon>Bacteria</taxon>
        <taxon>Pseudomonadati</taxon>
        <taxon>Pseudomonadota</taxon>
        <taxon>Alphaproteobacteria</taxon>
        <taxon>Hyphomicrobiales</taxon>
        <taxon>Bartonellaceae</taxon>
        <taxon>Bartonella</taxon>
    </lineage>
</organism>
<comment type="similarity">
    <text evidence="1">Belongs to the HesA/MoeB/ThiF family.</text>
</comment>
<dbReference type="FunFam" id="3.40.50.720:FF:000033">
    <property type="entry name" value="Adenylyltransferase and sulfurtransferase MOCS3"/>
    <property type="match status" value="1"/>
</dbReference>
<name>J0QW74_9HYPH</name>
<dbReference type="Pfam" id="PF00899">
    <property type="entry name" value="ThiF"/>
    <property type="match status" value="1"/>
</dbReference>
<comment type="function">
    <text evidence="6">Catalyzes the adenylation by ATP of the carboxyl group of the C-terminal glycine of sulfur carrier protein MoaD.</text>
</comment>
<evidence type="ECO:0000256" key="11">
    <source>
        <dbReference type="ARBA" id="ARBA00075328"/>
    </source>
</evidence>
<dbReference type="InterPro" id="IPR035985">
    <property type="entry name" value="Ubiquitin-activating_enz"/>
</dbReference>
<dbReference type="EMBL" id="AIMB01000007">
    <property type="protein sequence ID" value="EJF90266.1"/>
    <property type="molecule type" value="Genomic_DNA"/>
</dbReference>
<dbReference type="GO" id="GO:0008641">
    <property type="term" value="F:ubiquitin-like modifier activating enzyme activity"/>
    <property type="evidence" value="ECO:0007669"/>
    <property type="project" value="InterPro"/>
</dbReference>
<dbReference type="Proteomes" id="UP000008952">
    <property type="component" value="Unassembled WGS sequence"/>
</dbReference>
<dbReference type="PATRIC" id="fig|1094558.3.peg.730"/>
<dbReference type="GO" id="GO:0004792">
    <property type="term" value="F:thiosulfate-cyanide sulfurtransferase activity"/>
    <property type="evidence" value="ECO:0007669"/>
    <property type="project" value="TreeGrafter"/>
</dbReference>
<dbReference type="SUPFAM" id="SSF69572">
    <property type="entry name" value="Activating enzymes of the ubiquitin-like proteins"/>
    <property type="match status" value="1"/>
</dbReference>
<proteinExistence type="inferred from homology"/>
<evidence type="ECO:0000256" key="5">
    <source>
        <dbReference type="ARBA" id="ARBA00052218"/>
    </source>
</evidence>
<dbReference type="Gene3D" id="3.40.50.720">
    <property type="entry name" value="NAD(P)-binding Rossmann-like Domain"/>
    <property type="match status" value="1"/>
</dbReference>
<keyword evidence="15" id="KW-1185">Reference proteome</keyword>
<sequence length="252" mass="27175">MMQAQDANLTSEEIERYARHIILPEIGGFGQQKLKAARILVIGAGGLGAPVLTYLAAAGVGNLGIVDDDHVSLSNLQRQIIHATQAVGLSKTQSAETTIQAINPHVNVDQYCLRLDESNAKEIITKYDMVVDGCDNFSTRYLLSDSCEELRKPLISGAMGRFDGSVSVFMPYKDNNPSYRDLFPSPPPNGVIPSCAEAGIIGALPGVIGSIQAMETIKIITNIGQPLIGRLLLYNALSANFDIITYKKQPSE</sequence>
<comment type="catalytic activity">
    <reaction evidence="5">
        <text>[molybdopterin-synthase sulfur-carrier protein]-C-terminal Gly-Gly + ATP + H(+) = [molybdopterin-synthase sulfur-carrier protein]-C-terminal Gly-Gly-AMP + diphosphate</text>
        <dbReference type="Rhea" id="RHEA:43616"/>
        <dbReference type="Rhea" id="RHEA-COMP:12159"/>
        <dbReference type="Rhea" id="RHEA-COMP:12202"/>
        <dbReference type="ChEBI" id="CHEBI:15378"/>
        <dbReference type="ChEBI" id="CHEBI:30616"/>
        <dbReference type="ChEBI" id="CHEBI:33019"/>
        <dbReference type="ChEBI" id="CHEBI:90618"/>
        <dbReference type="ChEBI" id="CHEBI:90778"/>
        <dbReference type="EC" id="2.7.7.80"/>
    </reaction>
</comment>
<comment type="subunit">
    <text evidence="7">Homodimer. Forms a stable heterotetrameric complex of 2 MoeB and 2 MoaD during adenylation of MoaD.</text>
</comment>
<evidence type="ECO:0000256" key="12">
    <source>
        <dbReference type="ARBA" id="ARBA00078531"/>
    </source>
</evidence>
<evidence type="ECO:0000256" key="8">
    <source>
        <dbReference type="ARBA" id="ARBA00066884"/>
    </source>
</evidence>
<evidence type="ECO:0000259" key="13">
    <source>
        <dbReference type="Pfam" id="PF00899"/>
    </source>
</evidence>
<dbReference type="STRING" id="1094558.ME5_00667"/>
<dbReference type="NCBIfam" id="NF004281">
    <property type="entry name" value="PRK05690.1"/>
    <property type="match status" value="1"/>
</dbReference>
<dbReference type="RefSeq" id="WP_008038410.1">
    <property type="nucleotide sequence ID" value="NZ_JH725147.1"/>
</dbReference>
<evidence type="ECO:0000256" key="9">
    <source>
        <dbReference type="ARBA" id="ARBA00073635"/>
    </source>
</evidence>
<dbReference type="HOGENOM" id="CLU_013325_10_0_5"/>
<evidence type="ECO:0000256" key="10">
    <source>
        <dbReference type="ARBA" id="ARBA00075110"/>
    </source>
</evidence>
<dbReference type="AlphaFoldDB" id="J0QW74"/>
<dbReference type="CDD" id="cd00757">
    <property type="entry name" value="ThiF_MoeB_HesA_family"/>
    <property type="match status" value="1"/>
</dbReference>
<dbReference type="EC" id="2.7.7.80" evidence="8"/>
<accession>J0QW74</accession>
<evidence type="ECO:0000313" key="15">
    <source>
        <dbReference type="Proteomes" id="UP000008952"/>
    </source>
</evidence>
<dbReference type="PANTHER" id="PTHR10953:SF102">
    <property type="entry name" value="ADENYLYLTRANSFERASE AND SULFURTRANSFERASE MOCS3"/>
    <property type="match status" value="1"/>
</dbReference>
<evidence type="ECO:0000313" key="14">
    <source>
        <dbReference type="EMBL" id="EJF90266.1"/>
    </source>
</evidence>
<dbReference type="PANTHER" id="PTHR10953">
    <property type="entry name" value="UBIQUITIN-ACTIVATING ENZYME E1"/>
    <property type="match status" value="1"/>
</dbReference>
<dbReference type="OrthoDB" id="9804286at2"/>
<dbReference type="InterPro" id="IPR045886">
    <property type="entry name" value="ThiF/MoeB/HesA"/>
</dbReference>
<evidence type="ECO:0000256" key="6">
    <source>
        <dbReference type="ARBA" id="ARBA00055169"/>
    </source>
</evidence>
<protein>
    <recommendedName>
        <fullName evidence="9">Molybdopterin-synthase adenylyltransferase</fullName>
        <ecNumber evidence="8">2.7.7.80</ecNumber>
    </recommendedName>
    <alternativeName>
        <fullName evidence="12">MoaD protein adenylase</fullName>
    </alternativeName>
    <alternativeName>
        <fullName evidence="10">Molybdopterin-converting factor subunit 1 adenylase</fullName>
    </alternativeName>
    <alternativeName>
        <fullName evidence="11">Sulfur carrier protein MoaD adenylyltransferase</fullName>
    </alternativeName>
</protein>
<dbReference type="GO" id="GO:0061605">
    <property type="term" value="F:molybdopterin-synthase adenylyltransferase activity"/>
    <property type="evidence" value="ECO:0007669"/>
    <property type="project" value="UniProtKB-EC"/>
</dbReference>
<keyword evidence="4" id="KW-0067">ATP-binding</keyword>
<evidence type="ECO:0000256" key="7">
    <source>
        <dbReference type="ARBA" id="ARBA00063809"/>
    </source>
</evidence>
<gene>
    <name evidence="14" type="ORF">ME5_00667</name>
</gene>
<dbReference type="GO" id="GO:0005524">
    <property type="term" value="F:ATP binding"/>
    <property type="evidence" value="ECO:0007669"/>
    <property type="project" value="UniProtKB-KW"/>
</dbReference>
<dbReference type="eggNOG" id="COG0476">
    <property type="taxonomic scope" value="Bacteria"/>
</dbReference>
<evidence type="ECO:0000256" key="2">
    <source>
        <dbReference type="ARBA" id="ARBA00022679"/>
    </source>
</evidence>
<dbReference type="GO" id="GO:0005829">
    <property type="term" value="C:cytosol"/>
    <property type="evidence" value="ECO:0007669"/>
    <property type="project" value="TreeGrafter"/>
</dbReference>
<evidence type="ECO:0000256" key="4">
    <source>
        <dbReference type="ARBA" id="ARBA00022840"/>
    </source>
</evidence>
<evidence type="ECO:0000256" key="1">
    <source>
        <dbReference type="ARBA" id="ARBA00009919"/>
    </source>
</evidence>
<evidence type="ECO:0000256" key="3">
    <source>
        <dbReference type="ARBA" id="ARBA00022741"/>
    </source>
</evidence>
<comment type="caution">
    <text evidence="14">The sequence shown here is derived from an EMBL/GenBank/DDBJ whole genome shotgun (WGS) entry which is preliminary data.</text>
</comment>
<reference evidence="14 15" key="1">
    <citation type="submission" date="2012-03" db="EMBL/GenBank/DDBJ databases">
        <title>The Genome Sequence of Bartonella tamiae Th239.</title>
        <authorList>
            <consortium name="The Broad Institute Genome Sequencing Platform"/>
            <consortium name="The Broad Institute Genome Sequencing Center for Infectious Disease"/>
            <person name="Feldgarden M."/>
            <person name="Kirby J."/>
            <person name="Kosoy M."/>
            <person name="Birtles R."/>
            <person name="Probert W.S."/>
            <person name="Chiaraviglio L."/>
            <person name="Young S.K."/>
            <person name="Zeng Q."/>
            <person name="Gargeya S."/>
            <person name="Fitzgerald M."/>
            <person name="Haas B."/>
            <person name="Abouelleil A."/>
            <person name="Alvarado L."/>
            <person name="Arachchi H.M."/>
            <person name="Berlin A."/>
            <person name="Chapman S.B."/>
            <person name="Gearin G."/>
            <person name="Goldberg J."/>
            <person name="Griggs A."/>
            <person name="Gujja S."/>
            <person name="Hansen M."/>
            <person name="Heiman D."/>
            <person name="Howarth C."/>
            <person name="Larimer J."/>
            <person name="Lui A."/>
            <person name="MacDonald P.J.P."/>
            <person name="McCowen C."/>
            <person name="Montmayeur A."/>
            <person name="Murphy C."/>
            <person name="Neiman D."/>
            <person name="Pearson M."/>
            <person name="Priest M."/>
            <person name="Roberts A."/>
            <person name="Saif S."/>
            <person name="Shea T."/>
            <person name="Sisk P."/>
            <person name="Stolte C."/>
            <person name="Sykes S."/>
            <person name="Wortman J."/>
            <person name="Nusbaum C."/>
            <person name="Birren B."/>
        </authorList>
    </citation>
    <scope>NUCLEOTIDE SEQUENCE [LARGE SCALE GENOMIC DNA]</scope>
    <source>
        <strain evidence="14 15">Th239</strain>
    </source>
</reference>